<keyword evidence="8" id="KW-0808">Transferase</keyword>
<dbReference type="GO" id="GO:0030976">
    <property type="term" value="F:thiamine pyrophosphate binding"/>
    <property type="evidence" value="ECO:0007669"/>
    <property type="project" value="InterPro"/>
</dbReference>
<dbReference type="RefSeq" id="WP_087013992.1">
    <property type="nucleotide sequence ID" value="NZ_FUUY01000010.1"/>
</dbReference>
<dbReference type="EC" id="2.2.1.6" evidence="8"/>
<dbReference type="CDD" id="cd07035">
    <property type="entry name" value="TPP_PYR_POX_like"/>
    <property type="match status" value="1"/>
</dbReference>
<evidence type="ECO:0000256" key="2">
    <source>
        <dbReference type="ARBA" id="ARBA00007812"/>
    </source>
</evidence>
<dbReference type="PANTHER" id="PTHR18968">
    <property type="entry name" value="THIAMINE PYROPHOSPHATE ENZYMES"/>
    <property type="match status" value="1"/>
</dbReference>
<evidence type="ECO:0000256" key="4">
    <source>
        <dbReference type="RuleBase" id="RU362132"/>
    </source>
</evidence>
<dbReference type="Gene3D" id="3.40.50.970">
    <property type="match status" value="2"/>
</dbReference>
<gene>
    <name evidence="8" type="primary">ilvB</name>
    <name evidence="8" type="ORF">ACNJC6_02741</name>
</gene>
<proteinExistence type="inferred from homology"/>
<feature type="domain" description="Thiamine pyrophosphate enzyme central" evidence="5">
    <location>
        <begin position="195"/>
        <end position="322"/>
    </location>
</feature>
<dbReference type="InterPro" id="IPR000399">
    <property type="entry name" value="TPP-bd_CS"/>
</dbReference>
<sequence>MTERVNVGEAIARVLEQHNVDSMYGVISIHNLPIADAVGRREKMRFVAARGEAGSVTMADAHARFKGLGVALTSTGAGAGNAVGSLIEAMNAGSPVLHLTGQVEREYLDRDASFIHETKDQLTFLKASSKAAFRITSPDNAVGVIREAIRVATTVPMGPVSVEIPIDVQAAEIDLPANLGPVKAMQLPQADDAEIDMIADALKNAKRPLLWIGGGTLNAVAEVKALADLGIPVVSSTHARGVLADDHPRSLRAFHNSAAVEKLMKEADLFIVAGSRLRSNETKTYSVEFPENIIQIDANPVAQQRNYKVSQFICADTKDTFARVLGALNGVSKIDAAYDADIKAAREHAVDALRTQMDQYALICDHLRAALPEDGIFVRDITMSGSTWGSRLFPVQSPNKNIHSLAGAIGLGLAHAIGSSIANPDKKVVGLVGDGGLMLGIGEIATMAQENTDMVLMVMNDGGYGVMRGIQNNYFGGRQYFNELHTPDYRLLGESMGVKSWKVGSADEFKTAIQEAIDLNGPAVIELDMNAIGPLKFAGPPQKKLY</sequence>
<evidence type="ECO:0000259" key="7">
    <source>
        <dbReference type="Pfam" id="PF02776"/>
    </source>
</evidence>
<dbReference type="Pfam" id="PF02775">
    <property type="entry name" value="TPP_enzyme_C"/>
    <property type="match status" value="1"/>
</dbReference>
<dbReference type="Pfam" id="PF02776">
    <property type="entry name" value="TPP_enzyme_N"/>
    <property type="match status" value="1"/>
</dbReference>
<protein>
    <submittedName>
        <fullName evidence="8">Acetolactate synthase large subunit</fullName>
        <ecNumber evidence="8">2.2.1.6</ecNumber>
    </submittedName>
</protein>
<dbReference type="InterPro" id="IPR012001">
    <property type="entry name" value="Thiamin_PyroP_enz_TPP-bd_dom"/>
</dbReference>
<dbReference type="GO" id="GO:0009097">
    <property type="term" value="P:isoleucine biosynthetic process"/>
    <property type="evidence" value="ECO:0007669"/>
    <property type="project" value="TreeGrafter"/>
</dbReference>
<evidence type="ECO:0000259" key="6">
    <source>
        <dbReference type="Pfam" id="PF02775"/>
    </source>
</evidence>
<name>A0A1R7QFN4_ACIJO</name>
<feature type="domain" description="Thiamine pyrophosphate enzyme TPP-binding" evidence="6">
    <location>
        <begin position="386"/>
        <end position="526"/>
    </location>
</feature>
<dbReference type="InterPro" id="IPR045229">
    <property type="entry name" value="TPP_enz"/>
</dbReference>
<dbReference type="SUPFAM" id="SSF52467">
    <property type="entry name" value="DHS-like NAD/FAD-binding domain"/>
    <property type="match status" value="1"/>
</dbReference>
<evidence type="ECO:0000313" key="8">
    <source>
        <dbReference type="EMBL" id="SJX23085.1"/>
    </source>
</evidence>
<reference evidence="8 9" key="1">
    <citation type="submission" date="2017-02" db="EMBL/GenBank/DDBJ databases">
        <authorList>
            <person name="Peterson S.W."/>
        </authorList>
    </citation>
    <scope>NUCLEOTIDE SEQUENCE [LARGE SCALE GENOMIC DNA]</scope>
    <source>
        <strain evidence="8">C6</strain>
    </source>
</reference>
<dbReference type="InterPro" id="IPR029035">
    <property type="entry name" value="DHS-like_NAD/FAD-binding_dom"/>
</dbReference>
<dbReference type="Gene3D" id="3.40.50.1220">
    <property type="entry name" value="TPP-binding domain"/>
    <property type="match status" value="1"/>
</dbReference>
<dbReference type="Pfam" id="PF00205">
    <property type="entry name" value="TPP_enzyme_M"/>
    <property type="match status" value="1"/>
</dbReference>
<evidence type="ECO:0000256" key="1">
    <source>
        <dbReference type="ARBA" id="ARBA00001964"/>
    </source>
</evidence>
<dbReference type="InterPro" id="IPR011766">
    <property type="entry name" value="TPP_enzyme_TPP-bd"/>
</dbReference>
<organism evidence="8 9">
    <name type="scientific">Acinetobacter johnsonii</name>
    <dbReference type="NCBI Taxonomy" id="40214"/>
    <lineage>
        <taxon>Bacteria</taxon>
        <taxon>Pseudomonadati</taxon>
        <taxon>Pseudomonadota</taxon>
        <taxon>Gammaproteobacteria</taxon>
        <taxon>Moraxellales</taxon>
        <taxon>Moraxellaceae</taxon>
        <taxon>Acinetobacter</taxon>
    </lineage>
</organism>
<dbReference type="GO" id="GO:0009099">
    <property type="term" value="P:L-valine biosynthetic process"/>
    <property type="evidence" value="ECO:0007669"/>
    <property type="project" value="TreeGrafter"/>
</dbReference>
<evidence type="ECO:0000259" key="5">
    <source>
        <dbReference type="Pfam" id="PF00205"/>
    </source>
</evidence>
<dbReference type="GO" id="GO:0003984">
    <property type="term" value="F:acetolactate synthase activity"/>
    <property type="evidence" value="ECO:0007669"/>
    <property type="project" value="UniProtKB-EC"/>
</dbReference>
<dbReference type="GO" id="GO:0050660">
    <property type="term" value="F:flavin adenine dinucleotide binding"/>
    <property type="evidence" value="ECO:0007669"/>
    <property type="project" value="TreeGrafter"/>
</dbReference>
<evidence type="ECO:0000313" key="9">
    <source>
        <dbReference type="Proteomes" id="UP000196240"/>
    </source>
</evidence>
<keyword evidence="3 4" id="KW-0786">Thiamine pyrophosphate</keyword>
<dbReference type="GO" id="GO:0000287">
    <property type="term" value="F:magnesium ion binding"/>
    <property type="evidence" value="ECO:0007669"/>
    <property type="project" value="InterPro"/>
</dbReference>
<comment type="similarity">
    <text evidence="2 4">Belongs to the TPP enzyme family.</text>
</comment>
<dbReference type="PROSITE" id="PS00187">
    <property type="entry name" value="TPP_ENZYMES"/>
    <property type="match status" value="1"/>
</dbReference>
<dbReference type="SUPFAM" id="SSF52518">
    <property type="entry name" value="Thiamin diphosphate-binding fold (THDP-binding)"/>
    <property type="match status" value="2"/>
</dbReference>
<dbReference type="NCBIfam" id="NF005470">
    <property type="entry name" value="PRK07064.1"/>
    <property type="match status" value="1"/>
</dbReference>
<dbReference type="InterPro" id="IPR029061">
    <property type="entry name" value="THDP-binding"/>
</dbReference>
<dbReference type="GO" id="GO:0005948">
    <property type="term" value="C:acetolactate synthase complex"/>
    <property type="evidence" value="ECO:0007669"/>
    <property type="project" value="TreeGrafter"/>
</dbReference>
<dbReference type="Proteomes" id="UP000196240">
    <property type="component" value="Unassembled WGS sequence"/>
</dbReference>
<feature type="domain" description="Thiamine pyrophosphate enzyme N-terminal TPP-binding" evidence="7">
    <location>
        <begin position="6"/>
        <end position="113"/>
    </location>
</feature>
<dbReference type="CDD" id="cd00568">
    <property type="entry name" value="TPP_enzymes"/>
    <property type="match status" value="1"/>
</dbReference>
<dbReference type="InterPro" id="IPR012000">
    <property type="entry name" value="Thiamin_PyroP_enz_cen_dom"/>
</dbReference>
<dbReference type="PANTHER" id="PTHR18968:SF13">
    <property type="entry name" value="ACETOLACTATE SYNTHASE CATALYTIC SUBUNIT, MITOCHONDRIAL"/>
    <property type="match status" value="1"/>
</dbReference>
<accession>A0A1R7QFN4</accession>
<dbReference type="EMBL" id="FUUY01000010">
    <property type="protein sequence ID" value="SJX23085.1"/>
    <property type="molecule type" value="Genomic_DNA"/>
</dbReference>
<dbReference type="AlphaFoldDB" id="A0A1R7QFN4"/>
<comment type="cofactor">
    <cofactor evidence="1">
        <name>thiamine diphosphate</name>
        <dbReference type="ChEBI" id="CHEBI:58937"/>
    </cofactor>
</comment>
<evidence type="ECO:0000256" key="3">
    <source>
        <dbReference type="ARBA" id="ARBA00023052"/>
    </source>
</evidence>